<keyword evidence="6 12" id="KW-1133">Transmembrane helix</keyword>
<keyword evidence="7" id="KW-0406">Ion transport</keyword>
<dbReference type="InterPro" id="IPR002146">
    <property type="entry name" value="ATP_synth_b/b'su_bac/chlpt"/>
</dbReference>
<dbReference type="EMBL" id="UINC01002060">
    <property type="protein sequence ID" value="SUZ92449.1"/>
    <property type="molecule type" value="Genomic_DNA"/>
</dbReference>
<evidence type="ECO:0000256" key="12">
    <source>
        <dbReference type="SAM" id="Phobius"/>
    </source>
</evidence>
<dbReference type="CDD" id="cd06503">
    <property type="entry name" value="ATP-synt_Fo_b"/>
    <property type="match status" value="1"/>
</dbReference>
<evidence type="ECO:0000256" key="7">
    <source>
        <dbReference type="ARBA" id="ARBA00023065"/>
    </source>
</evidence>
<keyword evidence="9" id="KW-0066">ATP synthesis</keyword>
<evidence type="ECO:0000256" key="9">
    <source>
        <dbReference type="ARBA" id="ARBA00023310"/>
    </source>
</evidence>
<protein>
    <submittedName>
        <fullName evidence="13">Uncharacterized protein</fullName>
    </submittedName>
</protein>
<comment type="function">
    <text evidence="10">F(1)F(0) ATP synthase produces ATP from ADP in the presence of a proton or sodium gradient. F-type ATPases consist of two structural domains, F(1) containing the extramembraneous catalytic core and F(0) containing the membrane proton channel, linked together by a central stalk and a peripheral stalk. During catalysis, ATP synthesis in the catalytic domain of F(1) is coupled via a rotary mechanism of the central stalk subunits to proton translocation.</text>
</comment>
<evidence type="ECO:0000256" key="5">
    <source>
        <dbReference type="ARBA" id="ARBA00022781"/>
    </source>
</evidence>
<accession>A0A381RN64</accession>
<dbReference type="PANTHER" id="PTHR34264">
    <property type="entry name" value="ATP SYNTHASE SUBUNIT B, CHLOROPLASTIC"/>
    <property type="match status" value="1"/>
</dbReference>
<evidence type="ECO:0000256" key="8">
    <source>
        <dbReference type="ARBA" id="ARBA00023136"/>
    </source>
</evidence>
<keyword evidence="8 12" id="KW-0472">Membrane</keyword>
<name>A0A381RN64_9ZZZZ</name>
<dbReference type="GO" id="GO:0045259">
    <property type="term" value="C:proton-transporting ATP synthase complex"/>
    <property type="evidence" value="ECO:0007669"/>
    <property type="project" value="UniProtKB-KW"/>
</dbReference>
<evidence type="ECO:0000256" key="2">
    <source>
        <dbReference type="ARBA" id="ARBA00022448"/>
    </source>
</evidence>
<dbReference type="AlphaFoldDB" id="A0A381RN64"/>
<sequence length="226" mass="24954">MTRIRHSLAIASTRSSEWSSFRRSSVLFICLSFAVVLPAIQWAGVSGVLAAASQPTQTDSVHAEEEHGTPLLETIARLTNFAVLAGILFVLLRGPLSIYLSDRSDQVRAGLAQARATSAEAAQQLEAIKERLLTLPNELETLRVRGQEEVAAEEKRLRESTEAARQRLIEESRRELALQLRVAKQQLTQHAAALATRVAAQRIQDNLSAADQLRLVDRYVDQVRPG</sequence>
<feature type="transmembrane region" description="Helical" evidence="12">
    <location>
        <begin position="74"/>
        <end position="92"/>
    </location>
</feature>
<evidence type="ECO:0000256" key="10">
    <source>
        <dbReference type="ARBA" id="ARBA00025198"/>
    </source>
</evidence>
<evidence type="ECO:0000256" key="6">
    <source>
        <dbReference type="ARBA" id="ARBA00022989"/>
    </source>
</evidence>
<keyword evidence="2" id="KW-0813">Transport</keyword>
<feature type="coiled-coil region" evidence="11">
    <location>
        <begin position="111"/>
        <end position="171"/>
    </location>
</feature>
<dbReference type="HAMAP" id="MF_01398">
    <property type="entry name" value="ATP_synth_b_bprime"/>
    <property type="match status" value="1"/>
</dbReference>
<dbReference type="GO" id="GO:0015986">
    <property type="term" value="P:proton motive force-driven ATP synthesis"/>
    <property type="evidence" value="ECO:0007669"/>
    <property type="project" value="InterPro"/>
</dbReference>
<keyword evidence="3" id="KW-0138">CF(0)</keyword>
<keyword evidence="11" id="KW-0175">Coiled coil</keyword>
<reference evidence="13" key="1">
    <citation type="submission" date="2018-05" db="EMBL/GenBank/DDBJ databases">
        <authorList>
            <person name="Lanie J.A."/>
            <person name="Ng W.-L."/>
            <person name="Kazmierczak K.M."/>
            <person name="Andrzejewski T.M."/>
            <person name="Davidsen T.M."/>
            <person name="Wayne K.J."/>
            <person name="Tettelin H."/>
            <person name="Glass J.I."/>
            <person name="Rusch D."/>
            <person name="Podicherti R."/>
            <person name="Tsui H.-C.T."/>
            <person name="Winkler M.E."/>
        </authorList>
    </citation>
    <scope>NUCLEOTIDE SEQUENCE</scope>
</reference>
<keyword evidence="4 12" id="KW-0812">Transmembrane</keyword>
<evidence type="ECO:0000256" key="3">
    <source>
        <dbReference type="ARBA" id="ARBA00022547"/>
    </source>
</evidence>
<dbReference type="GO" id="GO:0015078">
    <property type="term" value="F:proton transmembrane transporter activity"/>
    <property type="evidence" value="ECO:0007669"/>
    <property type="project" value="InterPro"/>
</dbReference>
<evidence type="ECO:0000256" key="1">
    <source>
        <dbReference type="ARBA" id="ARBA00004167"/>
    </source>
</evidence>
<gene>
    <name evidence="13" type="ORF">METZ01_LOCUS45303</name>
</gene>
<comment type="subcellular location">
    <subcellularLocation>
        <location evidence="1">Membrane</location>
        <topology evidence="1">Single-pass membrane protein</topology>
    </subcellularLocation>
</comment>
<proteinExistence type="inferred from homology"/>
<dbReference type="PANTHER" id="PTHR34264:SF3">
    <property type="entry name" value="ATP SYNTHASE SUBUNIT B, CHLOROPLASTIC"/>
    <property type="match status" value="1"/>
</dbReference>
<dbReference type="Pfam" id="PF00430">
    <property type="entry name" value="ATP-synt_B"/>
    <property type="match status" value="1"/>
</dbReference>
<keyword evidence="5" id="KW-0375">Hydrogen ion transport</keyword>
<evidence type="ECO:0000256" key="11">
    <source>
        <dbReference type="SAM" id="Coils"/>
    </source>
</evidence>
<evidence type="ECO:0000256" key="4">
    <source>
        <dbReference type="ARBA" id="ARBA00022692"/>
    </source>
</evidence>
<evidence type="ECO:0000313" key="13">
    <source>
        <dbReference type="EMBL" id="SUZ92449.1"/>
    </source>
</evidence>
<organism evidence="13">
    <name type="scientific">marine metagenome</name>
    <dbReference type="NCBI Taxonomy" id="408172"/>
    <lineage>
        <taxon>unclassified sequences</taxon>
        <taxon>metagenomes</taxon>
        <taxon>ecological metagenomes</taxon>
    </lineage>
</organism>